<dbReference type="EMBL" id="JMFG01000011">
    <property type="protein sequence ID" value="KDA54090.1"/>
    <property type="molecule type" value="Genomic_DNA"/>
</dbReference>
<dbReference type="GO" id="GO:0051539">
    <property type="term" value="F:4 iron, 4 sulfur cluster binding"/>
    <property type="evidence" value="ECO:0007669"/>
    <property type="project" value="TreeGrafter"/>
</dbReference>
<keyword evidence="3 6" id="KW-0067">ATP-binding</keyword>
<protein>
    <recommendedName>
        <fullName evidence="6">Iron-sulfur cluster carrier protein</fullName>
    </recommendedName>
</protein>
<evidence type="ECO:0000313" key="9">
    <source>
        <dbReference type="Proteomes" id="UP000027284"/>
    </source>
</evidence>
<keyword evidence="9" id="KW-1185">Reference proteome</keyword>
<dbReference type="Pfam" id="PF10609">
    <property type="entry name" value="ParA"/>
    <property type="match status" value="1"/>
</dbReference>
<dbReference type="CDD" id="cd02037">
    <property type="entry name" value="Mrp_NBP35"/>
    <property type="match status" value="1"/>
</dbReference>
<evidence type="ECO:0000256" key="2">
    <source>
        <dbReference type="ARBA" id="ARBA00022741"/>
    </source>
</evidence>
<evidence type="ECO:0000256" key="1">
    <source>
        <dbReference type="ARBA" id="ARBA00022723"/>
    </source>
</evidence>
<dbReference type="InterPro" id="IPR044304">
    <property type="entry name" value="NUBPL-like"/>
</dbReference>
<dbReference type="Proteomes" id="UP000027284">
    <property type="component" value="Unassembled WGS sequence"/>
</dbReference>
<evidence type="ECO:0000313" key="8">
    <source>
        <dbReference type="EMBL" id="KDA54090.1"/>
    </source>
</evidence>
<dbReference type="AlphaFoldDB" id="A0A062XZZ2"/>
<comment type="caution">
    <text evidence="8">The sequence shown here is derived from an EMBL/GenBank/DDBJ whole genome shotgun (WGS) entry which is preliminary data.</text>
</comment>
<evidence type="ECO:0000259" key="7">
    <source>
        <dbReference type="Pfam" id="PF01883"/>
    </source>
</evidence>
<comment type="function">
    <text evidence="6">Binds and transfers iron-sulfur (Fe-S) clusters to target apoproteins. Can hydrolyze ATP.</text>
</comment>
<sequence length="347" mass="37100">MVTEQQVLEVLRAVKFPGLTRDIVSFGFVKGVRIEGEKLAVEIRLTTANREAGPQVERDAREVLSKLEGVRQLDLKVTVEAPGQAAVAPQVLPGVRYKVAVASGKGGVGKSTVAANLALALKQLNLDVGLLDADIYGPSQHLMMGCVDPPRVTEDEKILPVNGNGVKVMSLGFLLDPDTPVIWRGPMVMKALQQFVEDVAWGELDILVVDLPPGTGDAQLTITQQLPLDGAIIVTTPQDVALIDARKGLFMFQKVNVPVLGVVENMSAFLCPHCGYRTEIFKSGGGRRTAEELGVPFLGEIPIDPEVVVTGDAGRPIVAARPDSPAAQAFDRLARAVVEALGGRIRR</sequence>
<dbReference type="HAMAP" id="MF_02040">
    <property type="entry name" value="Mrp_NBP35"/>
    <property type="match status" value="1"/>
</dbReference>
<keyword evidence="1 6" id="KW-0479">Metal-binding</keyword>
<dbReference type="GO" id="GO:0016887">
    <property type="term" value="F:ATP hydrolysis activity"/>
    <property type="evidence" value="ECO:0007669"/>
    <property type="project" value="UniProtKB-UniRule"/>
</dbReference>
<dbReference type="RefSeq" id="WP_038048113.1">
    <property type="nucleotide sequence ID" value="NZ_JMFG01000011.1"/>
</dbReference>
<dbReference type="Gene3D" id="3.40.50.300">
    <property type="entry name" value="P-loop containing nucleotide triphosphate hydrolases"/>
    <property type="match status" value="1"/>
</dbReference>
<dbReference type="SUPFAM" id="SSF52540">
    <property type="entry name" value="P-loop containing nucleoside triphosphate hydrolases"/>
    <property type="match status" value="1"/>
</dbReference>
<dbReference type="InterPro" id="IPR033756">
    <property type="entry name" value="YlxH/NBP35"/>
</dbReference>
<feature type="domain" description="MIP18 family-like" evidence="7">
    <location>
        <begin position="4"/>
        <end position="71"/>
    </location>
</feature>
<dbReference type="OrthoDB" id="9809679at2"/>
<keyword evidence="5 6" id="KW-0411">Iron-sulfur</keyword>
<evidence type="ECO:0000256" key="4">
    <source>
        <dbReference type="ARBA" id="ARBA00023004"/>
    </source>
</evidence>
<feature type="binding site" evidence="6">
    <location>
        <begin position="104"/>
        <end position="111"/>
    </location>
    <ligand>
        <name>ATP</name>
        <dbReference type="ChEBI" id="CHEBI:30616"/>
    </ligand>
</feature>
<evidence type="ECO:0000256" key="3">
    <source>
        <dbReference type="ARBA" id="ARBA00022840"/>
    </source>
</evidence>
<dbReference type="InterPro" id="IPR002744">
    <property type="entry name" value="MIP18-like"/>
</dbReference>
<reference evidence="8 9" key="1">
    <citation type="submission" date="2014-04" db="EMBL/GenBank/DDBJ databases">
        <title>The Genome Sequence of Thermoanaerobaculum aquaticum MP-01, The First Cultivated Group 23 Acidobacterium.</title>
        <authorList>
            <person name="Stamps B.W."/>
            <person name="Losey N.A."/>
            <person name="Lawson P.A."/>
            <person name="Stevenson B.S."/>
        </authorList>
    </citation>
    <scope>NUCLEOTIDE SEQUENCE [LARGE SCALE GENOMIC DNA]</scope>
    <source>
        <strain evidence="8 9">MP-01</strain>
    </source>
</reference>
<dbReference type="GO" id="GO:0046872">
    <property type="term" value="F:metal ion binding"/>
    <property type="evidence" value="ECO:0007669"/>
    <property type="project" value="UniProtKB-KW"/>
</dbReference>
<organism evidence="8 9">
    <name type="scientific">Thermoanaerobaculum aquaticum</name>
    <dbReference type="NCBI Taxonomy" id="1312852"/>
    <lineage>
        <taxon>Bacteria</taxon>
        <taxon>Pseudomonadati</taxon>
        <taxon>Acidobacteriota</taxon>
        <taxon>Thermoanaerobaculia</taxon>
        <taxon>Thermoanaerobaculales</taxon>
        <taxon>Thermoanaerobaculaceae</taxon>
        <taxon>Thermoanaerobaculum</taxon>
    </lineage>
</organism>
<dbReference type="Gene3D" id="3.30.300.130">
    <property type="entry name" value="Fe-S cluster assembly (FSCA)"/>
    <property type="match status" value="1"/>
</dbReference>
<keyword evidence="4 6" id="KW-0408">Iron</keyword>
<name>A0A062XZZ2_9BACT</name>
<gene>
    <name evidence="8" type="ORF">EG19_00520</name>
</gene>
<dbReference type="GO" id="GO:0005524">
    <property type="term" value="F:ATP binding"/>
    <property type="evidence" value="ECO:0007669"/>
    <property type="project" value="UniProtKB-UniRule"/>
</dbReference>
<dbReference type="FunFam" id="3.40.50.300:FF:001119">
    <property type="entry name" value="Iron-sulfur cluster carrier protein"/>
    <property type="match status" value="1"/>
</dbReference>
<dbReference type="Pfam" id="PF01883">
    <property type="entry name" value="FeS_assembly_P"/>
    <property type="match status" value="1"/>
</dbReference>
<dbReference type="SUPFAM" id="SSF117916">
    <property type="entry name" value="Fe-S cluster assembly (FSCA) domain-like"/>
    <property type="match status" value="1"/>
</dbReference>
<evidence type="ECO:0000256" key="5">
    <source>
        <dbReference type="ARBA" id="ARBA00023014"/>
    </source>
</evidence>
<dbReference type="InterPro" id="IPR027417">
    <property type="entry name" value="P-loop_NTPase"/>
</dbReference>
<comment type="subunit">
    <text evidence="6">Homodimer.</text>
</comment>
<keyword evidence="2 6" id="KW-0547">Nucleotide-binding</keyword>
<dbReference type="PANTHER" id="PTHR42961">
    <property type="entry name" value="IRON-SULFUR PROTEIN NUBPL"/>
    <property type="match status" value="1"/>
</dbReference>
<dbReference type="PANTHER" id="PTHR42961:SF2">
    <property type="entry name" value="IRON-SULFUR PROTEIN NUBPL"/>
    <property type="match status" value="1"/>
</dbReference>
<dbReference type="GO" id="GO:0140663">
    <property type="term" value="F:ATP-dependent FeS chaperone activity"/>
    <property type="evidence" value="ECO:0007669"/>
    <property type="project" value="InterPro"/>
</dbReference>
<proteinExistence type="inferred from homology"/>
<keyword evidence="6" id="KW-0378">Hydrolase</keyword>
<dbReference type="InterPro" id="IPR034904">
    <property type="entry name" value="FSCA_dom_sf"/>
</dbReference>
<accession>A0A062XZZ2</accession>
<comment type="similarity">
    <text evidence="6">Belongs to the Mrp/NBP35 ATP-binding proteins family.</text>
</comment>
<evidence type="ECO:0000256" key="6">
    <source>
        <dbReference type="HAMAP-Rule" id="MF_02040"/>
    </source>
</evidence>
<dbReference type="InterPro" id="IPR019591">
    <property type="entry name" value="Mrp/NBP35_ATP-bd"/>
</dbReference>
<dbReference type="GO" id="GO:0016226">
    <property type="term" value="P:iron-sulfur cluster assembly"/>
    <property type="evidence" value="ECO:0007669"/>
    <property type="project" value="InterPro"/>
</dbReference>
<dbReference type="STRING" id="1312852.EG19_00520"/>